<gene>
    <name evidence="3" type="ORF">L3556_15815</name>
</gene>
<dbReference type="InterPro" id="IPR005835">
    <property type="entry name" value="NTP_transferase_dom"/>
</dbReference>
<dbReference type="InterPro" id="IPR029044">
    <property type="entry name" value="Nucleotide-diphossugar_trans"/>
</dbReference>
<comment type="caution">
    <text evidence="3">The sequence shown here is derived from an EMBL/GenBank/DDBJ whole genome shotgun (WGS) entry which is preliminary data.</text>
</comment>
<dbReference type="InterPro" id="IPR046342">
    <property type="entry name" value="CBS_dom_sf"/>
</dbReference>
<keyword evidence="4" id="KW-1185">Reference proteome</keyword>
<dbReference type="RefSeq" id="WP_277868301.1">
    <property type="nucleotide sequence ID" value="NZ_JAKKUT010000008.1"/>
</dbReference>
<feature type="domain" description="CBS" evidence="2">
    <location>
        <begin position="1"/>
        <end position="61"/>
    </location>
</feature>
<evidence type="ECO:0000313" key="4">
    <source>
        <dbReference type="Proteomes" id="UP001154265"/>
    </source>
</evidence>
<feature type="domain" description="CBS" evidence="2">
    <location>
        <begin position="68"/>
        <end position="125"/>
    </location>
</feature>
<accession>A0ABT6F3I5</accession>
<sequence>MTNIINWKKALLPKDATIHEAICNLNESTLQIVMVINSEQQLIGTITDGDIRRGLLRGISLNSSIEPIIHQHPFVVPPQMPRDRVLDLMQTNLIHSLPIVDEQRRVIGLHSLDRLLTLPQRPNLMIIMAGGKGTRLRPHTENCPKPLLPVQGKPMLEHIIERAKREGFKHFILAVHYLAHMIEDYFGNGEQWHVKIDYLREKSPLGTAGAISLLSTRPNQPFLVSNGDILTDVHYGQMLDFHLRYGATATMAVQLHEWQNPFGVVHTEGINIRRFEEKPVIRSNINAGIYVLSPKALDVLEVNEYCDMPMLFNRVKEQGGSTIVYPIHESWLDIGNIKELERIQYKPE</sequence>
<dbReference type="SMART" id="SM00116">
    <property type="entry name" value="CBS"/>
    <property type="match status" value="2"/>
</dbReference>
<dbReference type="PANTHER" id="PTHR22572">
    <property type="entry name" value="SUGAR-1-PHOSPHATE GUANYL TRANSFERASE"/>
    <property type="match status" value="1"/>
</dbReference>
<evidence type="ECO:0000313" key="3">
    <source>
        <dbReference type="EMBL" id="MDG2992387.1"/>
    </source>
</evidence>
<dbReference type="InterPro" id="IPR000644">
    <property type="entry name" value="CBS_dom"/>
</dbReference>
<dbReference type="EMBL" id="JAKKUT010000008">
    <property type="protein sequence ID" value="MDG2992387.1"/>
    <property type="molecule type" value="Genomic_DNA"/>
</dbReference>
<dbReference type="Gene3D" id="3.90.550.10">
    <property type="entry name" value="Spore Coat Polysaccharide Biosynthesis Protein SpsA, Chain A"/>
    <property type="match status" value="1"/>
</dbReference>
<dbReference type="PROSITE" id="PS51371">
    <property type="entry name" value="CBS"/>
    <property type="match status" value="2"/>
</dbReference>
<reference evidence="3" key="2">
    <citation type="submission" date="2022-01" db="EMBL/GenBank/DDBJ databases">
        <authorList>
            <person name="Zivanovic Y."/>
            <person name="Moreira D."/>
            <person name="Lopez-Garcia P."/>
        </authorList>
    </citation>
    <scope>NUCLEOTIDE SEQUENCE</scope>
    <source>
        <strain evidence="3">G9</strain>
    </source>
</reference>
<dbReference type="Gene3D" id="3.10.580.10">
    <property type="entry name" value="CBS-domain"/>
    <property type="match status" value="1"/>
</dbReference>
<dbReference type="CDD" id="cd06426">
    <property type="entry name" value="NTP_transferase_like_2"/>
    <property type="match status" value="1"/>
</dbReference>
<evidence type="ECO:0000256" key="1">
    <source>
        <dbReference type="PROSITE-ProRule" id="PRU00703"/>
    </source>
</evidence>
<dbReference type="SUPFAM" id="SSF53448">
    <property type="entry name" value="Nucleotide-diphospho-sugar transferases"/>
    <property type="match status" value="1"/>
</dbReference>
<protein>
    <submittedName>
        <fullName evidence="3">Nucleotidyltransferase family protein</fullName>
    </submittedName>
</protein>
<dbReference type="CDD" id="cd04607">
    <property type="entry name" value="CBS_pair_NTP_transferase_assoc"/>
    <property type="match status" value="1"/>
</dbReference>
<name>A0ABT6F3I5_9SYNE</name>
<reference evidence="3" key="1">
    <citation type="journal article" date="2022" name="Genome Biol. Evol.">
        <title>A New Gene Family Diagnostic for Intracellular Biomineralization of Amorphous Ca Carbonates by Cyanobacteria.</title>
        <authorList>
            <person name="Benzerara K."/>
            <person name="Duprat E."/>
            <person name="Bitard-Feildel T."/>
            <person name="Caumes G."/>
            <person name="Cassier-Chauvat C."/>
            <person name="Chauvat F."/>
            <person name="Dezi M."/>
            <person name="Diop S.I."/>
            <person name="Gaschignard G."/>
            <person name="Gorgen S."/>
            <person name="Gugger M."/>
            <person name="Lopez-Garcia P."/>
            <person name="Millet M."/>
            <person name="Skouri-Panet F."/>
            <person name="Moreira D."/>
            <person name="Callebaut I."/>
        </authorList>
    </citation>
    <scope>NUCLEOTIDE SEQUENCE</scope>
    <source>
        <strain evidence="3">G9</strain>
    </source>
</reference>
<dbReference type="InterPro" id="IPR050486">
    <property type="entry name" value="Mannose-1P_guanyltransferase"/>
</dbReference>
<dbReference type="Pfam" id="PF00571">
    <property type="entry name" value="CBS"/>
    <property type="match status" value="2"/>
</dbReference>
<proteinExistence type="predicted"/>
<keyword evidence="1" id="KW-0129">CBS domain</keyword>
<dbReference type="Pfam" id="PF00483">
    <property type="entry name" value="NTP_transferase"/>
    <property type="match status" value="1"/>
</dbReference>
<evidence type="ECO:0000259" key="2">
    <source>
        <dbReference type="PROSITE" id="PS51371"/>
    </source>
</evidence>
<dbReference type="Proteomes" id="UP001154265">
    <property type="component" value="Unassembled WGS sequence"/>
</dbReference>
<organism evidence="3 4">
    <name type="scientific">Candidatus Synechococcus calcipolaris G9</name>
    <dbReference type="NCBI Taxonomy" id="1497997"/>
    <lineage>
        <taxon>Bacteria</taxon>
        <taxon>Bacillati</taxon>
        <taxon>Cyanobacteriota</taxon>
        <taxon>Cyanophyceae</taxon>
        <taxon>Synechococcales</taxon>
        <taxon>Synechococcaceae</taxon>
        <taxon>Synechococcus</taxon>
    </lineage>
</organism>
<dbReference type="SUPFAM" id="SSF54631">
    <property type="entry name" value="CBS-domain pair"/>
    <property type="match status" value="1"/>
</dbReference>